<keyword evidence="2" id="KW-0560">Oxidoreductase</keyword>
<organism evidence="2 3">
    <name type="scientific">Oceanobacillus longus</name>
    <dbReference type="NCBI Taxonomy" id="930120"/>
    <lineage>
        <taxon>Bacteria</taxon>
        <taxon>Bacillati</taxon>
        <taxon>Bacillota</taxon>
        <taxon>Bacilli</taxon>
        <taxon>Bacillales</taxon>
        <taxon>Bacillaceae</taxon>
        <taxon>Oceanobacillus</taxon>
    </lineage>
</organism>
<dbReference type="Pfam" id="PF13618">
    <property type="entry name" value="Gluconate_2-dh3"/>
    <property type="match status" value="1"/>
</dbReference>
<keyword evidence="3" id="KW-1185">Reference proteome</keyword>
<protein>
    <submittedName>
        <fullName evidence="2">Gluconate 2-dehydrogenase subunit 3 family protein</fullName>
        <ecNumber evidence="2">1.-.-.-</ecNumber>
    </submittedName>
</protein>
<evidence type="ECO:0000313" key="3">
    <source>
        <dbReference type="Proteomes" id="UP001595772"/>
    </source>
</evidence>
<dbReference type="Proteomes" id="UP001595772">
    <property type="component" value="Unassembled WGS sequence"/>
</dbReference>
<accession>A0ABV8GUU5</accession>
<dbReference type="InterPro" id="IPR019546">
    <property type="entry name" value="TAT_signal_bac_arc"/>
</dbReference>
<comment type="caution">
    <text evidence="2">The sequence shown here is derived from an EMBL/GenBank/DDBJ whole genome shotgun (WGS) entry which is preliminary data.</text>
</comment>
<sequence length="256" mass="28379">MSTNDEKQLDANGSSRRKFLRNSGIAAGGVVVGGTLGGLLGFNDKGEQESTATATKETQSAQQHDQALEYFNNRADFDLLGQATERIFPEDENGPGAIGLGVPYYIDHQLAGKWGINAKDYRQGPFFEGELNQGYQSQLKYHQIYDLGIEAIEKYSQATFNEGFTALDGEKQDEVLVAFENDEVDIPGIKSSFFFNILRQSTLEGAYSDPLYGGNKDMQGWKMKEYPGVQMSYSDEQVASKEFIEIKPASLHNTHN</sequence>
<evidence type="ECO:0000313" key="2">
    <source>
        <dbReference type="EMBL" id="MFC4023658.1"/>
    </source>
</evidence>
<dbReference type="InterPro" id="IPR027056">
    <property type="entry name" value="Gluconate_2DH_su3"/>
</dbReference>
<dbReference type="RefSeq" id="WP_379496158.1">
    <property type="nucleotide sequence ID" value="NZ_JBHSAO010000004.1"/>
</dbReference>
<gene>
    <name evidence="2" type="ORF">ACFOUV_07455</name>
</gene>
<proteinExistence type="predicted"/>
<dbReference type="GO" id="GO:0016491">
    <property type="term" value="F:oxidoreductase activity"/>
    <property type="evidence" value="ECO:0007669"/>
    <property type="project" value="UniProtKB-KW"/>
</dbReference>
<dbReference type="PROSITE" id="PS51318">
    <property type="entry name" value="TAT"/>
    <property type="match status" value="1"/>
</dbReference>
<feature type="compositionally biased region" description="Polar residues" evidence="1">
    <location>
        <begin position="49"/>
        <end position="64"/>
    </location>
</feature>
<dbReference type="InterPro" id="IPR006311">
    <property type="entry name" value="TAT_signal"/>
</dbReference>
<name>A0ABV8GUU5_9BACI</name>
<dbReference type="NCBIfam" id="TIGR01409">
    <property type="entry name" value="TAT_signal_seq"/>
    <property type="match status" value="1"/>
</dbReference>
<dbReference type="EMBL" id="JBHSAO010000004">
    <property type="protein sequence ID" value="MFC4023658.1"/>
    <property type="molecule type" value="Genomic_DNA"/>
</dbReference>
<feature type="region of interest" description="Disordered" evidence="1">
    <location>
        <begin position="43"/>
        <end position="64"/>
    </location>
</feature>
<evidence type="ECO:0000256" key="1">
    <source>
        <dbReference type="SAM" id="MobiDB-lite"/>
    </source>
</evidence>
<dbReference type="EC" id="1.-.-.-" evidence="2"/>
<reference evidence="3" key="1">
    <citation type="journal article" date="2019" name="Int. J. Syst. Evol. Microbiol.">
        <title>The Global Catalogue of Microorganisms (GCM) 10K type strain sequencing project: providing services to taxonomists for standard genome sequencing and annotation.</title>
        <authorList>
            <consortium name="The Broad Institute Genomics Platform"/>
            <consortium name="The Broad Institute Genome Sequencing Center for Infectious Disease"/>
            <person name="Wu L."/>
            <person name="Ma J."/>
        </authorList>
    </citation>
    <scope>NUCLEOTIDE SEQUENCE [LARGE SCALE GENOMIC DNA]</scope>
    <source>
        <strain evidence="3">IBRC-M 10703</strain>
    </source>
</reference>